<dbReference type="AlphaFoldDB" id="A0A0H2Y028"/>
<gene>
    <name evidence="1" type="ordered locus">Bcen_5423</name>
</gene>
<dbReference type="GO" id="GO:0016301">
    <property type="term" value="F:kinase activity"/>
    <property type="evidence" value="ECO:0007669"/>
    <property type="project" value="UniProtKB-KW"/>
</dbReference>
<dbReference type="InterPro" id="IPR011009">
    <property type="entry name" value="Kinase-like_dom_sf"/>
</dbReference>
<keyword evidence="1" id="KW-0808">Transferase</keyword>
<reference evidence="1" key="1">
    <citation type="submission" date="2006-05" db="EMBL/GenBank/DDBJ databases">
        <title>Complete sequence of chromosome 2 of Burkholderia cenocepacia AU 1054.</title>
        <authorList>
            <consortium name="US DOE Joint Genome Institute"/>
            <person name="Copeland A."/>
            <person name="Lucas S."/>
            <person name="Lapidus A."/>
            <person name="Barry K."/>
            <person name="Detter J.C."/>
            <person name="Glavina del Rio T."/>
            <person name="Hammon N."/>
            <person name="Israni S."/>
            <person name="Dalin E."/>
            <person name="Tice H."/>
            <person name="Pitluck S."/>
            <person name="Chain P."/>
            <person name="Malfatti S."/>
            <person name="Shin M."/>
            <person name="Vergez L."/>
            <person name="Schmutz J."/>
            <person name="Larimer F."/>
            <person name="Land M."/>
            <person name="Hauser L."/>
            <person name="Kyrpides N."/>
            <person name="Lykidis A."/>
            <person name="LiPuma J.J."/>
            <person name="Konstantinidis K."/>
            <person name="Tiedje J.M."/>
            <person name="Richardson P."/>
        </authorList>
    </citation>
    <scope>NUCLEOTIDE SEQUENCE [LARGE SCALE GENOMIC DNA]</scope>
    <source>
        <strain evidence="1">AU 1054</strain>
    </source>
</reference>
<dbReference type="InterPro" id="IPR006748">
    <property type="entry name" value="NH2Glyco/OHUrea_AB-resist_kin"/>
</dbReference>
<organism evidence="1">
    <name type="scientific">Burkholderia orbicola (strain AU 1054)</name>
    <dbReference type="NCBI Taxonomy" id="331271"/>
    <lineage>
        <taxon>Bacteria</taxon>
        <taxon>Pseudomonadati</taxon>
        <taxon>Pseudomonadota</taxon>
        <taxon>Betaproteobacteria</taxon>
        <taxon>Burkholderiales</taxon>
        <taxon>Burkholderiaceae</taxon>
        <taxon>Burkholderia</taxon>
        <taxon>Burkholderia cepacia complex</taxon>
        <taxon>Burkholderia orbicola</taxon>
    </lineage>
</organism>
<evidence type="ECO:0000313" key="1">
    <source>
        <dbReference type="EMBL" id="ABF80296.1"/>
    </source>
</evidence>
<protein>
    <submittedName>
        <fullName evidence="1">Aminoglycoside/hydroxyurea antibiotic resistance kinase</fullName>
    </submittedName>
</protein>
<dbReference type="Pfam" id="PF04655">
    <property type="entry name" value="APH_6_hur"/>
    <property type="match status" value="1"/>
</dbReference>
<accession>A0A0H2Y028</accession>
<dbReference type="EMBL" id="CP000379">
    <property type="protein sequence ID" value="ABF80296.1"/>
    <property type="molecule type" value="Genomic_DNA"/>
</dbReference>
<sequence>MSLRAREPVRLYHRRMFDRYLDLWGLVPDGGPILTASGGLLPVVWHARPAMLKVATCDEERRGNALMAWWNGQGAAQVWQHDGDAILLERAQPAPSLAALSAAGHDDDTMRIACDVVARLHAHRAPLVPPVVPLHDWFYALLSNDVDNDALRRSAAIARQLLAGPSVDEVVLHGDIHHDNILHFGDRGWRAIDPKGLRGERAFDYANLFCNPAHDIAVDPVRFERRVVLVADAAGLDRRRLLQWILAWSGLSAVWLMEDELPADTRLAVAMLAAGALGL</sequence>
<proteinExistence type="predicted"/>
<dbReference type="SUPFAM" id="SSF56112">
    <property type="entry name" value="Protein kinase-like (PK-like)"/>
    <property type="match status" value="1"/>
</dbReference>
<keyword evidence="1" id="KW-0418">Kinase</keyword>
<dbReference type="HOGENOM" id="CLU_061172_0_0_4"/>
<dbReference type="GO" id="GO:0019748">
    <property type="term" value="P:secondary metabolic process"/>
    <property type="evidence" value="ECO:0007669"/>
    <property type="project" value="InterPro"/>
</dbReference>
<dbReference type="GO" id="GO:0016773">
    <property type="term" value="F:phosphotransferase activity, alcohol group as acceptor"/>
    <property type="evidence" value="ECO:0007669"/>
    <property type="project" value="InterPro"/>
</dbReference>
<name>A0A0H2Y028_BURO1</name>